<dbReference type="Gene3D" id="1.10.555.10">
    <property type="entry name" value="Rho GTPase activation protein"/>
    <property type="match status" value="1"/>
</dbReference>
<dbReference type="Pfam" id="PF00620">
    <property type="entry name" value="RhoGAP"/>
    <property type="match status" value="1"/>
</dbReference>
<evidence type="ECO:0000256" key="1">
    <source>
        <dbReference type="ARBA" id="ARBA00022468"/>
    </source>
</evidence>
<evidence type="ECO:0000256" key="2">
    <source>
        <dbReference type="SAM" id="MobiDB-lite"/>
    </source>
</evidence>
<dbReference type="STRING" id="765440.A0A0C3BC48"/>
<feature type="region of interest" description="Disordered" evidence="2">
    <location>
        <begin position="293"/>
        <end position="389"/>
    </location>
</feature>
<evidence type="ECO:0000313" key="4">
    <source>
        <dbReference type="EMBL" id="KIM74902.1"/>
    </source>
</evidence>
<dbReference type="AlphaFoldDB" id="A0A0C3BC48"/>
<dbReference type="InterPro" id="IPR051025">
    <property type="entry name" value="RhoGAP"/>
</dbReference>
<dbReference type="SMART" id="SM00324">
    <property type="entry name" value="RhoGAP"/>
    <property type="match status" value="1"/>
</dbReference>
<dbReference type="HOGENOM" id="CLU_552214_0_0_1"/>
<reference evidence="5" key="2">
    <citation type="submission" date="2015-01" db="EMBL/GenBank/DDBJ databases">
        <title>Evolutionary Origins and Diversification of the Mycorrhizal Mutualists.</title>
        <authorList>
            <consortium name="DOE Joint Genome Institute"/>
            <consortium name="Mycorrhizal Genomics Consortium"/>
            <person name="Kohler A."/>
            <person name="Kuo A."/>
            <person name="Nagy L.G."/>
            <person name="Floudas D."/>
            <person name="Copeland A."/>
            <person name="Barry K.W."/>
            <person name="Cichocki N."/>
            <person name="Veneault-Fourrey C."/>
            <person name="LaButti K."/>
            <person name="Lindquist E.A."/>
            <person name="Lipzen A."/>
            <person name="Lundell T."/>
            <person name="Morin E."/>
            <person name="Murat C."/>
            <person name="Riley R."/>
            <person name="Ohm R."/>
            <person name="Sun H."/>
            <person name="Tunlid A."/>
            <person name="Henrissat B."/>
            <person name="Grigoriev I.V."/>
            <person name="Hibbett D.S."/>
            <person name="Martin F."/>
        </authorList>
    </citation>
    <scope>NUCLEOTIDE SEQUENCE [LARGE SCALE GENOMIC DNA]</scope>
    <source>
        <strain evidence="5">F 1598</strain>
    </source>
</reference>
<proteinExistence type="predicted"/>
<protein>
    <recommendedName>
        <fullName evidence="3">Rho-GAP domain-containing protein</fullName>
    </recommendedName>
</protein>
<dbReference type="PANTHER" id="PTHR15228">
    <property type="entry name" value="SPERMATHECAL PHYSIOLOGY VARIANT"/>
    <property type="match status" value="1"/>
</dbReference>
<keyword evidence="1" id="KW-0343">GTPase activation</keyword>
<feature type="compositionally biased region" description="Low complexity" evidence="2">
    <location>
        <begin position="368"/>
        <end position="389"/>
    </location>
</feature>
<keyword evidence="5" id="KW-1185">Reference proteome</keyword>
<dbReference type="InterPro" id="IPR008936">
    <property type="entry name" value="Rho_GTPase_activation_prot"/>
</dbReference>
<organism evidence="4 5">
    <name type="scientific">Piloderma croceum (strain F 1598)</name>
    <dbReference type="NCBI Taxonomy" id="765440"/>
    <lineage>
        <taxon>Eukaryota</taxon>
        <taxon>Fungi</taxon>
        <taxon>Dikarya</taxon>
        <taxon>Basidiomycota</taxon>
        <taxon>Agaricomycotina</taxon>
        <taxon>Agaricomycetes</taxon>
        <taxon>Agaricomycetidae</taxon>
        <taxon>Atheliales</taxon>
        <taxon>Atheliaceae</taxon>
        <taxon>Piloderma</taxon>
    </lineage>
</organism>
<dbReference type="GO" id="GO:0007165">
    <property type="term" value="P:signal transduction"/>
    <property type="evidence" value="ECO:0007669"/>
    <property type="project" value="InterPro"/>
</dbReference>
<dbReference type="SUPFAM" id="SSF48350">
    <property type="entry name" value="GTPase activation domain, GAP"/>
    <property type="match status" value="1"/>
</dbReference>
<dbReference type="PROSITE" id="PS50238">
    <property type="entry name" value="RHOGAP"/>
    <property type="match status" value="1"/>
</dbReference>
<feature type="compositionally biased region" description="Polar residues" evidence="2">
    <location>
        <begin position="293"/>
        <end position="304"/>
    </location>
</feature>
<dbReference type="PANTHER" id="PTHR15228:SF25">
    <property type="entry name" value="F-BAR DOMAIN-CONTAINING PROTEIN"/>
    <property type="match status" value="1"/>
</dbReference>
<dbReference type="GO" id="GO:0060237">
    <property type="term" value="P:regulation of fungal-type cell wall organization"/>
    <property type="evidence" value="ECO:0007669"/>
    <property type="project" value="TreeGrafter"/>
</dbReference>
<dbReference type="EMBL" id="KN833054">
    <property type="protein sequence ID" value="KIM74902.1"/>
    <property type="molecule type" value="Genomic_DNA"/>
</dbReference>
<dbReference type="OrthoDB" id="79452at2759"/>
<feature type="domain" description="Rho-GAP" evidence="3">
    <location>
        <begin position="3"/>
        <end position="257"/>
    </location>
</feature>
<evidence type="ECO:0000313" key="5">
    <source>
        <dbReference type="Proteomes" id="UP000054166"/>
    </source>
</evidence>
<name>A0A0C3BC48_PILCF</name>
<reference evidence="4 5" key="1">
    <citation type="submission" date="2014-04" db="EMBL/GenBank/DDBJ databases">
        <authorList>
            <consortium name="DOE Joint Genome Institute"/>
            <person name="Kuo A."/>
            <person name="Tarkka M."/>
            <person name="Buscot F."/>
            <person name="Kohler A."/>
            <person name="Nagy L.G."/>
            <person name="Floudas D."/>
            <person name="Copeland A."/>
            <person name="Barry K.W."/>
            <person name="Cichocki N."/>
            <person name="Veneault-Fourrey C."/>
            <person name="LaButti K."/>
            <person name="Lindquist E.A."/>
            <person name="Lipzen A."/>
            <person name="Lundell T."/>
            <person name="Morin E."/>
            <person name="Murat C."/>
            <person name="Sun H."/>
            <person name="Tunlid A."/>
            <person name="Henrissat B."/>
            <person name="Grigoriev I.V."/>
            <person name="Hibbett D.S."/>
            <person name="Martin F."/>
            <person name="Nordberg H.P."/>
            <person name="Cantor M.N."/>
            <person name="Hua S.X."/>
        </authorList>
    </citation>
    <scope>NUCLEOTIDE SEQUENCE [LARGE SCALE GENOMIC DNA]</scope>
    <source>
        <strain evidence="4 5">F 1598</strain>
    </source>
</reference>
<evidence type="ECO:0000259" key="3">
    <source>
        <dbReference type="PROSITE" id="PS50238"/>
    </source>
</evidence>
<dbReference type="Proteomes" id="UP000054166">
    <property type="component" value="Unassembled WGS sequence"/>
</dbReference>
<dbReference type="GO" id="GO:0005938">
    <property type="term" value="C:cell cortex"/>
    <property type="evidence" value="ECO:0007669"/>
    <property type="project" value="TreeGrafter"/>
</dbReference>
<accession>A0A0C3BC48</accession>
<dbReference type="InterPro" id="IPR000198">
    <property type="entry name" value="RhoGAP_dom"/>
</dbReference>
<gene>
    <name evidence="4" type="ORF">PILCRDRAFT_14075</name>
</gene>
<dbReference type="InParanoid" id="A0A0C3BC48"/>
<sequence>MEAPLHDVVLYASTATVIEGTTYDIPIIVHACIDVLRRTAIYQQGLFVMLPNRRRCDELVDCFNYGPSFGEGFNLKGESTPDVCCLLSTFLMALPEPLIDPALFEPFFRWCVKPSCKRDEEKRELEAQHEDEARIAALRRGEPVKRRDFSPKTSPIKWTKKEGRLNEELEKPQIAIAVILFKLQPSAHFALLVYLLGFFTELPICPDNGMTLEETTEKFAEKMMGGPKVNSRKVMMWLLTRWPRISDGLFSESRAAYEEEVKKSKLNSPAAASSYPPETDRSALYRSTTISSVQSYESSTTDTPSLVCDKSMRGPYRSMTSSSIVPHEPQFSPFDEDMTPQKEKHHPAFVQTPGIQSNEGAFESDKGSSISECPSTSDCSSSDVADDGSSLENMTSVQQQLDAKDEELTVRTTELAAESKCHNEAMQIISDMKEDARLSAEQVRALRDDMKKIDDHMKEKATHAERQREEDRQIIADMKKMQKALEARLVLVYD</sequence>
<dbReference type="GO" id="GO:0005096">
    <property type="term" value="F:GTPase activator activity"/>
    <property type="evidence" value="ECO:0007669"/>
    <property type="project" value="UniProtKB-KW"/>
</dbReference>